<evidence type="ECO:0000256" key="5">
    <source>
        <dbReference type="ARBA" id="ARBA00023136"/>
    </source>
</evidence>
<feature type="transmembrane region" description="Helical" evidence="6">
    <location>
        <begin position="72"/>
        <end position="89"/>
    </location>
</feature>
<feature type="transmembrane region" description="Helical" evidence="6">
    <location>
        <begin position="137"/>
        <end position="162"/>
    </location>
</feature>
<evidence type="ECO:0000256" key="1">
    <source>
        <dbReference type="ARBA" id="ARBA00004651"/>
    </source>
</evidence>
<dbReference type="InterPro" id="IPR001123">
    <property type="entry name" value="LeuE-type"/>
</dbReference>
<dbReference type="PANTHER" id="PTHR30086">
    <property type="entry name" value="ARGININE EXPORTER PROTEIN ARGO"/>
    <property type="match status" value="1"/>
</dbReference>
<gene>
    <name evidence="7" type="ORF">GQF02_02970</name>
</gene>
<comment type="subcellular location">
    <subcellularLocation>
        <location evidence="1">Cell membrane</location>
        <topology evidence="1">Multi-pass membrane protein</topology>
    </subcellularLocation>
</comment>
<evidence type="ECO:0000313" key="7">
    <source>
        <dbReference type="EMBL" id="MXR35936.1"/>
    </source>
</evidence>
<accession>A0A845BNR5</accession>
<sequence length="200" mass="21842">MLEILALTSYMSVMSITPGPNNIMLASSGVNFGFRRTLPHMLGISLGCAFQLFVTAVLLGHILVWLGNIRGLLAMLGCTYLLYLSWKLAHSAAPGSSSVASQPLGFIEAALFQWINPKAWVMVINAAILFMPQQGGAIYAALTLSLLTALVNLPCIAVWALGGDRLRHHLQQPQRLRLFNLCMAMLMATTAVWMLWDELA</sequence>
<keyword evidence="8" id="KW-1185">Reference proteome</keyword>
<dbReference type="EMBL" id="WSSB01000002">
    <property type="protein sequence ID" value="MXR35936.1"/>
    <property type="molecule type" value="Genomic_DNA"/>
</dbReference>
<keyword evidence="4 6" id="KW-1133">Transmembrane helix</keyword>
<feature type="transmembrane region" description="Helical" evidence="6">
    <location>
        <begin position="42"/>
        <end position="66"/>
    </location>
</feature>
<dbReference type="RefSeq" id="WP_124735504.1">
    <property type="nucleotide sequence ID" value="NZ_WSSB01000002.1"/>
</dbReference>
<comment type="caution">
    <text evidence="7">The sequence shown here is derived from an EMBL/GenBank/DDBJ whole genome shotgun (WGS) entry which is preliminary data.</text>
</comment>
<dbReference type="GO" id="GO:0005886">
    <property type="term" value="C:plasma membrane"/>
    <property type="evidence" value="ECO:0007669"/>
    <property type="project" value="UniProtKB-SubCell"/>
</dbReference>
<protein>
    <submittedName>
        <fullName evidence="7">LysE family transporter</fullName>
    </submittedName>
</protein>
<proteinExistence type="predicted"/>
<evidence type="ECO:0000256" key="4">
    <source>
        <dbReference type="ARBA" id="ARBA00022989"/>
    </source>
</evidence>
<evidence type="ECO:0000313" key="8">
    <source>
        <dbReference type="Proteomes" id="UP000467214"/>
    </source>
</evidence>
<evidence type="ECO:0000256" key="6">
    <source>
        <dbReference type="SAM" id="Phobius"/>
    </source>
</evidence>
<feature type="transmembrane region" description="Helical" evidence="6">
    <location>
        <begin position="178"/>
        <end position="196"/>
    </location>
</feature>
<keyword evidence="3 6" id="KW-0812">Transmembrane</keyword>
<name>A0A845BNR5_9NEIS</name>
<reference evidence="7 8" key="1">
    <citation type="submission" date="2019-12" db="EMBL/GenBank/DDBJ databases">
        <title>Neisseriaceae gen. nov. sp. Genome sequencing and assembly.</title>
        <authorList>
            <person name="Liu Z."/>
            <person name="Li A."/>
        </authorList>
    </citation>
    <scope>NUCLEOTIDE SEQUENCE [LARGE SCALE GENOMIC DNA]</scope>
    <source>
        <strain evidence="7 8">B2N2-7</strain>
    </source>
</reference>
<dbReference type="Pfam" id="PF01810">
    <property type="entry name" value="LysE"/>
    <property type="match status" value="1"/>
</dbReference>
<dbReference type="Proteomes" id="UP000467214">
    <property type="component" value="Unassembled WGS sequence"/>
</dbReference>
<organism evidence="7 8">
    <name type="scientific">Craterilacuibacter sinensis</name>
    <dbReference type="NCBI Taxonomy" id="2686017"/>
    <lineage>
        <taxon>Bacteria</taxon>
        <taxon>Pseudomonadati</taxon>
        <taxon>Pseudomonadota</taxon>
        <taxon>Betaproteobacteria</taxon>
        <taxon>Neisseriales</taxon>
        <taxon>Neisseriaceae</taxon>
        <taxon>Craterilacuibacter</taxon>
    </lineage>
</organism>
<evidence type="ECO:0000256" key="2">
    <source>
        <dbReference type="ARBA" id="ARBA00022475"/>
    </source>
</evidence>
<keyword evidence="2" id="KW-1003">Cell membrane</keyword>
<dbReference type="PANTHER" id="PTHR30086:SF20">
    <property type="entry name" value="ARGININE EXPORTER PROTEIN ARGO-RELATED"/>
    <property type="match status" value="1"/>
</dbReference>
<dbReference type="GO" id="GO:0033228">
    <property type="term" value="P:cysteine export across plasma membrane"/>
    <property type="evidence" value="ECO:0007669"/>
    <property type="project" value="TreeGrafter"/>
</dbReference>
<evidence type="ECO:0000256" key="3">
    <source>
        <dbReference type="ARBA" id="ARBA00022692"/>
    </source>
</evidence>
<dbReference type="GO" id="GO:0015171">
    <property type="term" value="F:amino acid transmembrane transporter activity"/>
    <property type="evidence" value="ECO:0007669"/>
    <property type="project" value="TreeGrafter"/>
</dbReference>
<dbReference type="AlphaFoldDB" id="A0A845BNR5"/>
<keyword evidence="5 6" id="KW-0472">Membrane</keyword>